<gene>
    <name evidence="6" type="ORF">TH19_13770</name>
</gene>
<dbReference type="GO" id="GO:0015424">
    <property type="term" value="F:ABC-type amino acid transporter activity"/>
    <property type="evidence" value="ECO:0007669"/>
    <property type="project" value="InterPro"/>
</dbReference>
<dbReference type="PROSITE" id="PS50893">
    <property type="entry name" value="ABC_TRANSPORTER_2"/>
    <property type="match status" value="1"/>
</dbReference>
<dbReference type="RefSeq" id="WP_114102944.1">
    <property type="nucleotide sequence ID" value="NZ_JPWF01000008.1"/>
</dbReference>
<dbReference type="Proteomes" id="UP000253226">
    <property type="component" value="Unassembled WGS sequence"/>
</dbReference>
<name>A0A367W4K6_9PROT</name>
<dbReference type="InterPro" id="IPR030679">
    <property type="entry name" value="ABC_ATPase_HisP-typ"/>
</dbReference>
<dbReference type="InterPro" id="IPR027417">
    <property type="entry name" value="P-loop_NTPase"/>
</dbReference>
<dbReference type="PANTHER" id="PTHR43166:SF4">
    <property type="entry name" value="PHOSPHONATES IMPORT ATP-BINDING PROTEIN PHNC"/>
    <property type="match status" value="1"/>
</dbReference>
<keyword evidence="3" id="KW-0547">Nucleotide-binding</keyword>
<dbReference type="InterPro" id="IPR003593">
    <property type="entry name" value="AAA+_ATPase"/>
</dbReference>
<accession>A0A367W4K6</accession>
<dbReference type="SUPFAM" id="SSF52540">
    <property type="entry name" value="P-loop containing nucleoside triphosphate hydrolases"/>
    <property type="match status" value="1"/>
</dbReference>
<dbReference type="PROSITE" id="PS00211">
    <property type="entry name" value="ABC_TRANSPORTER_1"/>
    <property type="match status" value="1"/>
</dbReference>
<keyword evidence="4 6" id="KW-0067">ATP-binding</keyword>
<dbReference type="SMART" id="SM00382">
    <property type="entry name" value="AAA"/>
    <property type="match status" value="1"/>
</dbReference>
<dbReference type="AlphaFoldDB" id="A0A367W4K6"/>
<evidence type="ECO:0000259" key="5">
    <source>
        <dbReference type="PROSITE" id="PS50893"/>
    </source>
</evidence>
<dbReference type="EMBL" id="JPWF01000008">
    <property type="protein sequence ID" value="RCK36333.1"/>
    <property type="molecule type" value="Genomic_DNA"/>
</dbReference>
<dbReference type="CDD" id="cd03262">
    <property type="entry name" value="ABC_HisP_GlnQ"/>
    <property type="match status" value="1"/>
</dbReference>
<dbReference type="GO" id="GO:0016887">
    <property type="term" value="F:ATP hydrolysis activity"/>
    <property type="evidence" value="ECO:0007669"/>
    <property type="project" value="InterPro"/>
</dbReference>
<protein>
    <submittedName>
        <fullName evidence="6">Arginine ABC transporter ATP-binding protein</fullName>
    </submittedName>
</protein>
<evidence type="ECO:0000256" key="4">
    <source>
        <dbReference type="ARBA" id="ARBA00022840"/>
    </source>
</evidence>
<dbReference type="Pfam" id="PF00005">
    <property type="entry name" value="ABC_tran"/>
    <property type="match status" value="1"/>
</dbReference>
<dbReference type="GO" id="GO:0005524">
    <property type="term" value="F:ATP binding"/>
    <property type="evidence" value="ECO:0007669"/>
    <property type="project" value="UniProtKB-KW"/>
</dbReference>
<feature type="domain" description="ABC transporter" evidence="5">
    <location>
        <begin position="13"/>
        <end position="257"/>
    </location>
</feature>
<dbReference type="InterPro" id="IPR003439">
    <property type="entry name" value="ABC_transporter-like_ATP-bd"/>
</dbReference>
<reference evidence="6 7" key="1">
    <citation type="submission" date="2014-07" db="EMBL/GenBank/DDBJ databases">
        <title>Draft genome sequence of Thalassospira profundimaris 35.</title>
        <authorList>
            <person name="Lai Q."/>
            <person name="Shao Z."/>
        </authorList>
    </citation>
    <scope>NUCLEOTIDE SEQUENCE [LARGE SCALE GENOMIC DNA]</scope>
    <source>
        <strain evidence="6 7">35</strain>
    </source>
</reference>
<dbReference type="PIRSF" id="PIRSF039085">
    <property type="entry name" value="ABC_ATPase_HisP"/>
    <property type="match status" value="1"/>
</dbReference>
<sequence length="262" mass="28889">MTNTSEKPTLPAVIANAVSKYFGSLQVLKNVSFTVQPGEVVALLGPSGAGKSTMLRCINHLEKIDGGQVSVHGELIGYQRQGDRLMEMSDKRISEQRTTVGMVFQSFNLFRHMTVLENIITAPMMVHKREKAEAIAQAHALLQKVGLPDKASFYPSQLSGGQQQRVAIARALAMEPEVLLLDEPTSALDPELSHEVIGTIKTLADEGRTMLITTHEMAIARGFSDRVIFMVDGEVAEDVPAKQFFESPQHERSRQFLAQMEN</sequence>
<evidence type="ECO:0000256" key="3">
    <source>
        <dbReference type="ARBA" id="ARBA00022741"/>
    </source>
</evidence>
<comment type="similarity">
    <text evidence="1">Belongs to the ABC transporter superfamily.</text>
</comment>
<dbReference type="InterPro" id="IPR050086">
    <property type="entry name" value="MetN_ABC_transporter-like"/>
</dbReference>
<evidence type="ECO:0000256" key="2">
    <source>
        <dbReference type="ARBA" id="ARBA00022448"/>
    </source>
</evidence>
<evidence type="ECO:0000313" key="6">
    <source>
        <dbReference type="EMBL" id="RCK36333.1"/>
    </source>
</evidence>
<dbReference type="Gene3D" id="3.40.50.300">
    <property type="entry name" value="P-loop containing nucleotide triphosphate hydrolases"/>
    <property type="match status" value="1"/>
</dbReference>
<comment type="caution">
    <text evidence="6">The sequence shown here is derived from an EMBL/GenBank/DDBJ whole genome shotgun (WGS) entry which is preliminary data.</text>
</comment>
<keyword evidence="2" id="KW-0813">Transport</keyword>
<organism evidence="6 7">
    <name type="scientific">Thalassospira profundimaris</name>
    <dbReference type="NCBI Taxonomy" id="502049"/>
    <lineage>
        <taxon>Bacteria</taxon>
        <taxon>Pseudomonadati</taxon>
        <taxon>Pseudomonadota</taxon>
        <taxon>Alphaproteobacteria</taxon>
        <taxon>Rhodospirillales</taxon>
        <taxon>Thalassospiraceae</taxon>
        <taxon>Thalassospira</taxon>
    </lineage>
</organism>
<proteinExistence type="inferred from homology"/>
<dbReference type="InterPro" id="IPR017871">
    <property type="entry name" value="ABC_transporter-like_CS"/>
</dbReference>
<evidence type="ECO:0000256" key="1">
    <source>
        <dbReference type="ARBA" id="ARBA00005417"/>
    </source>
</evidence>
<evidence type="ECO:0000313" key="7">
    <source>
        <dbReference type="Proteomes" id="UP000253226"/>
    </source>
</evidence>
<dbReference type="OrthoDB" id="9802264at2"/>
<dbReference type="PANTHER" id="PTHR43166">
    <property type="entry name" value="AMINO ACID IMPORT ATP-BINDING PROTEIN"/>
    <property type="match status" value="1"/>
</dbReference>